<feature type="compositionally biased region" description="Basic and acidic residues" evidence="1">
    <location>
        <begin position="89"/>
        <end position="99"/>
    </location>
</feature>
<feature type="region of interest" description="Disordered" evidence="1">
    <location>
        <begin position="52"/>
        <end position="110"/>
    </location>
</feature>
<dbReference type="EMBL" id="AP006480">
    <property type="protein sequence ID" value="BAD32073.1"/>
    <property type="molecule type" value="Genomic_DNA"/>
</dbReference>
<evidence type="ECO:0000313" key="2">
    <source>
        <dbReference type="EMBL" id="BAD32073.1"/>
    </source>
</evidence>
<reference evidence="2" key="1">
    <citation type="journal article" date="2004" name="Plant Cell">
        <title>Composition and structure of the centromeric region of rice chromosome 8.</title>
        <authorList>
            <person name="Wu J."/>
            <person name="Yamagata H."/>
            <person name="Hayashi-Tsugane M."/>
            <person name="Hijishita S."/>
            <person name="Fujisawa M."/>
            <person name="Shibata M."/>
            <person name="Itoh Y."/>
            <person name="Nakamura M."/>
            <person name="Sakaguchi M."/>
            <person name="Yoshihara R."/>
            <person name="Kobayashi H."/>
            <person name="Itoh K."/>
            <person name="Karasawa W."/>
            <person name="Yamamoto M."/>
            <person name="Saji S."/>
            <person name="Katagiri S."/>
            <person name="Kanamori H."/>
            <person name="Namiki N."/>
            <person name="Katayose Y."/>
            <person name="Matsumoto T."/>
            <person name="Sasaki T."/>
        </authorList>
    </citation>
    <scope>NUCLEOTIDE SEQUENCE</scope>
</reference>
<gene>
    <name evidence="2" type="primary">B1052H09.119</name>
</gene>
<name>Q69IX9_ORYSJ</name>
<sequence length="110" mass="12313">MHLKRCQTVKLYIAGPLTFLYSHGAVWVFKQLIGYNIIAFCHEKRVADVIKGEGRRRQAGPTGQRHKGAGPPWTGTTEAVHRRSTGTDGPDRRKADRTATRRRGWGTGTE</sequence>
<dbReference type="AlphaFoldDB" id="Q69IX9"/>
<organism evidence="2">
    <name type="scientific">Oryza sativa subsp. japonica</name>
    <name type="common">Rice</name>
    <dbReference type="NCBI Taxonomy" id="39947"/>
    <lineage>
        <taxon>Eukaryota</taxon>
        <taxon>Viridiplantae</taxon>
        <taxon>Streptophyta</taxon>
        <taxon>Embryophyta</taxon>
        <taxon>Tracheophyta</taxon>
        <taxon>Spermatophyta</taxon>
        <taxon>Magnoliopsida</taxon>
        <taxon>Liliopsida</taxon>
        <taxon>Poales</taxon>
        <taxon>Poaceae</taxon>
        <taxon>BOP clade</taxon>
        <taxon>Oryzoideae</taxon>
        <taxon>Oryzeae</taxon>
        <taxon>Oryzinae</taxon>
        <taxon>Oryza</taxon>
        <taxon>Oryza sativa</taxon>
    </lineage>
</organism>
<proteinExistence type="predicted"/>
<accession>Q69IX9</accession>
<protein>
    <submittedName>
        <fullName evidence="2">Uncharacterized protein</fullName>
    </submittedName>
</protein>
<evidence type="ECO:0000256" key="1">
    <source>
        <dbReference type="SAM" id="MobiDB-lite"/>
    </source>
</evidence>